<sequence length="656" mass="72542">MIGLTLGNRYVIEENVGIGGMAIVYKAKDTLLNRYVAVKVLKNEFMDDEEFLKKFAMEAQSAASLSHQNIVSVYDVGSSTIDNKKYNYIVMEYIDGKTLKDIINEKGALEPEYIANIGFQIAAAIEAAHKNGVIHRDIKPHNILINSDNIAKVTDFGIARISSSATITYTSTVLGTVHYISPEQAKGKFIDEKSDIYSLGVVLYEMATGKVPFDAENAVGIALKHIQDPLIDPKSINNSIPDGLNEIIIKAMEKNPGDRFENATEIKIALLNYRNYKANYNDDLEKTERIGVIKDEDIEDKKDTKAIYNMPKEEDEEEKHPKKKEKEKGKFFKTYILPIILALLVIVVAVVAVKAFNGELKLFGKDKVKAPNLLDYTYSEAEELLKEEYEEYDLGLEIVESDGEDNSEEGKIINQDPAAGTEIKKGTTIKVSISSGEEEVTVTNLKDLTREAAIAEINRLGLKRGAVQDQYSDTVPNGIVISQEPEEGAVVAPGSTVTIVVSKGVKPKNPKMQDVTGFTVDRATSILNELGLVVSYNKEYSDNVEVDRVIKQSISPDTEVQQGQKVVLTVSLGPEETPTEAEENNSTTNATFSINTSDIMEGAFDVRITSKDGNTIYKKRHNTNEGKNIDIDISNVPVGKYDIFIAGEYYNTVTVQ</sequence>
<gene>
    <name evidence="1" type="primary">pknB</name>
    <name evidence="1" type="ORF">JFY71_10795</name>
</gene>
<name>A0AC61MTQ7_9FIRM</name>
<proteinExistence type="predicted"/>
<accession>A0AC61MTQ7</accession>
<keyword evidence="2" id="KW-1185">Reference proteome</keyword>
<protein>
    <submittedName>
        <fullName evidence="1">Stk1 family PASTA domain-containing Ser/Thr kinase</fullName>
    </submittedName>
</protein>
<dbReference type="Proteomes" id="UP000595814">
    <property type="component" value="Chromosome"/>
</dbReference>
<dbReference type="EMBL" id="CP066744">
    <property type="protein sequence ID" value="QQK07756.1"/>
    <property type="molecule type" value="Genomic_DNA"/>
</dbReference>
<reference evidence="1 2" key="1">
    <citation type="journal article" date="2022" name="Int. J. Syst. Evol. Microbiol.">
        <title>Miniphocaeibacter halophilus sp. nov., an ammonium-tolerant acetate-producing bacterium isolated from a biogas system.</title>
        <authorList>
            <person name="Schnurer A."/>
            <person name="Singh A."/>
            <person name="Bi S."/>
            <person name="Qiao W."/>
            <person name="Westerholm M."/>
        </authorList>
    </citation>
    <scope>NUCLEOTIDE SEQUENCE [LARGE SCALE GENOMIC DNA]</scope>
    <source>
        <strain evidence="1 2">AMB_01</strain>
    </source>
</reference>
<keyword evidence="1" id="KW-0808">Transferase</keyword>
<evidence type="ECO:0000313" key="2">
    <source>
        <dbReference type="Proteomes" id="UP000595814"/>
    </source>
</evidence>
<keyword evidence="1" id="KW-0418">Kinase</keyword>
<organism evidence="1 2">
    <name type="scientific">Miniphocaeibacter halophilus</name>
    <dbReference type="NCBI Taxonomy" id="2931922"/>
    <lineage>
        <taxon>Bacteria</taxon>
        <taxon>Bacillati</taxon>
        <taxon>Bacillota</taxon>
        <taxon>Tissierellia</taxon>
        <taxon>Tissierellales</taxon>
        <taxon>Peptoniphilaceae</taxon>
        <taxon>Miniphocaeibacter</taxon>
    </lineage>
</organism>
<evidence type="ECO:0000313" key="1">
    <source>
        <dbReference type="EMBL" id="QQK07756.1"/>
    </source>
</evidence>